<name>A0A1I3Z0H0_9HYPH</name>
<dbReference type="Proteomes" id="UP000199598">
    <property type="component" value="Unassembled WGS sequence"/>
</dbReference>
<dbReference type="EMBL" id="FOSK01000004">
    <property type="protein sequence ID" value="SFK37563.1"/>
    <property type="molecule type" value="Genomic_DNA"/>
</dbReference>
<dbReference type="InterPro" id="IPR027417">
    <property type="entry name" value="P-loop_NTPase"/>
</dbReference>
<sequence>MSDLATTTASWADAIWREALAPERQLTVSQWANAYRQLPPTSAEPGRWKTERVPYLGEIMDCLSTASQVERVVFMAGAQVGKTEAGLNWIGYVIDHAPGMMLLVMPSLDMLKRNSRTRIDPLISDTPALKAKVAAPKTREKGNTIAMKSFVGGELVMTGANAPTGLRSTPVRYIFLDEVDGYPVDADGEGDPVELAIRRTATYAGKKKIYLCSTPTLSGVSRIEKAYAESDQRKFFVPCPHCGAMQVIAWARIKWPEGEPLKATLHCEHCGEPIEERHKLKMLAQGQWQATKDGDGRTAGFWLPGLYSPFETWGEMAAEFLTVKSDPPRLQTFVNTRLGEAYEDRDTAPIEAERLLSRCEPFGEILPDEVALITAGVDTQDDRLELEIVGWGKGEESWSLDYQVLWGDPAFPEVWQQLDAVLLKRYPHVRDVPPLPISAVAIDSGGHRTPNVMEYVQPRQNRRVWAIKGRGGPGIPAWPKRPPKLKAGQLAPLYIVGVDSLKHTLISRLRIETASAGYCHFPEGRDLDYFRGITAEKPVRVYKGGVAKIKWVADSGVRNEPLDCRVYASAALHGLAASGVRAEQAIKALQEKPKNKSQTNQNPKNYYGKVIVRSKYLD</sequence>
<feature type="domain" description="Terminase large subunit GpA endonuclease" evidence="2">
    <location>
        <begin position="298"/>
        <end position="575"/>
    </location>
</feature>
<dbReference type="InterPro" id="IPR051220">
    <property type="entry name" value="TFA_Chaperone"/>
</dbReference>
<dbReference type="RefSeq" id="WP_093519017.1">
    <property type="nucleotide sequence ID" value="NZ_FOSK01000004.1"/>
</dbReference>
<dbReference type="Gene3D" id="3.40.50.300">
    <property type="entry name" value="P-loop containing nucleotide triphosphate hydrolases"/>
    <property type="match status" value="1"/>
</dbReference>
<organism evidence="3 4">
    <name type="scientific">Pseudovibrio ascidiaceicola</name>
    <dbReference type="NCBI Taxonomy" id="285279"/>
    <lineage>
        <taxon>Bacteria</taxon>
        <taxon>Pseudomonadati</taxon>
        <taxon>Pseudomonadota</taxon>
        <taxon>Alphaproteobacteria</taxon>
        <taxon>Hyphomicrobiales</taxon>
        <taxon>Stappiaceae</taxon>
        <taxon>Pseudovibrio</taxon>
    </lineage>
</organism>
<protein>
    <submittedName>
        <fullName evidence="3">Phage terminase, large subunit GpA</fullName>
    </submittedName>
</protein>
<dbReference type="InterPro" id="IPR008866">
    <property type="entry name" value="Phage_lambda_GpA-like"/>
</dbReference>
<accession>A0A1I3Z0H0</accession>
<dbReference type="Pfam" id="PF05876">
    <property type="entry name" value="GpA_ATPase"/>
    <property type="match status" value="1"/>
</dbReference>
<evidence type="ECO:0000259" key="2">
    <source>
        <dbReference type="Pfam" id="PF20454"/>
    </source>
</evidence>
<dbReference type="HAMAP" id="MF_04144">
    <property type="entry name" value="TERL_LAMBDA"/>
    <property type="match status" value="1"/>
</dbReference>
<dbReference type="InterPro" id="IPR046454">
    <property type="entry name" value="GpA_endonuclease"/>
</dbReference>
<reference evidence="3 4" key="1">
    <citation type="submission" date="2016-10" db="EMBL/GenBank/DDBJ databases">
        <authorList>
            <person name="Varghese N."/>
            <person name="Submissions S."/>
        </authorList>
    </citation>
    <scope>NUCLEOTIDE SEQUENCE [LARGE SCALE GENOMIC DNA]</scope>
    <source>
        <strain evidence="3 4">DSM 16392</strain>
    </source>
</reference>
<feature type="domain" description="Phage terminase large subunit GpA ATPase" evidence="1">
    <location>
        <begin position="42"/>
        <end position="288"/>
    </location>
</feature>
<dbReference type="InterPro" id="IPR046453">
    <property type="entry name" value="GpA_ATPase"/>
</dbReference>
<dbReference type="PANTHER" id="PTHR34413">
    <property type="entry name" value="PROPHAGE TAIL FIBER ASSEMBLY PROTEIN HOMOLOG TFAE-RELATED-RELATED"/>
    <property type="match status" value="1"/>
</dbReference>
<evidence type="ECO:0000313" key="4">
    <source>
        <dbReference type="Proteomes" id="UP000199598"/>
    </source>
</evidence>
<evidence type="ECO:0000313" key="3">
    <source>
        <dbReference type="EMBL" id="SFK37563.1"/>
    </source>
</evidence>
<gene>
    <name evidence="3" type="ORF">SAMN04488518_104344</name>
</gene>
<evidence type="ECO:0000259" key="1">
    <source>
        <dbReference type="Pfam" id="PF05876"/>
    </source>
</evidence>
<dbReference type="Pfam" id="PF20454">
    <property type="entry name" value="GpA_nuclease"/>
    <property type="match status" value="1"/>
</dbReference>
<keyword evidence="4" id="KW-1185">Reference proteome</keyword>
<comment type="caution">
    <text evidence="3">The sequence shown here is derived from an EMBL/GenBank/DDBJ whole genome shotgun (WGS) entry which is preliminary data.</text>
</comment>
<proteinExistence type="inferred from homology"/>
<dbReference type="PANTHER" id="PTHR34413:SF2">
    <property type="entry name" value="PROPHAGE TAIL FIBER ASSEMBLY PROTEIN HOMOLOG TFAE-RELATED"/>
    <property type="match status" value="1"/>
</dbReference>